<comment type="caution">
    <text evidence="3">The sequence shown here is derived from an EMBL/GenBank/DDBJ whole genome shotgun (WGS) entry which is preliminary data.</text>
</comment>
<keyword evidence="4" id="KW-1185">Reference proteome</keyword>
<feature type="compositionally biased region" description="Polar residues" evidence="1">
    <location>
        <begin position="216"/>
        <end position="240"/>
    </location>
</feature>
<evidence type="ECO:0000256" key="1">
    <source>
        <dbReference type="SAM" id="MobiDB-lite"/>
    </source>
</evidence>
<feature type="region of interest" description="Disordered" evidence="1">
    <location>
        <begin position="208"/>
        <end position="248"/>
    </location>
</feature>
<reference evidence="3 4" key="1">
    <citation type="submission" date="2020-10" db="EMBL/GenBank/DDBJ databases">
        <title>Phylogeny of dyella-like bacteria.</title>
        <authorList>
            <person name="Fu J."/>
        </authorList>
    </citation>
    <scope>NUCLEOTIDE SEQUENCE [LARGE SCALE GENOMIC DNA]</scope>
    <source>
        <strain evidence="3 4">THG-B117</strain>
    </source>
</reference>
<name>A0ABS2JUG9_9GAMM</name>
<organism evidence="3 4">
    <name type="scientific">Dyella kyungheensis</name>
    <dbReference type="NCBI Taxonomy" id="1242174"/>
    <lineage>
        <taxon>Bacteria</taxon>
        <taxon>Pseudomonadati</taxon>
        <taxon>Pseudomonadota</taxon>
        <taxon>Gammaproteobacteria</taxon>
        <taxon>Lysobacterales</taxon>
        <taxon>Rhodanobacteraceae</taxon>
        <taxon>Dyella</taxon>
    </lineage>
</organism>
<keyword evidence="2" id="KW-1133">Transmembrane helix</keyword>
<protein>
    <submittedName>
        <fullName evidence="3">Uncharacterized protein</fullName>
    </submittedName>
</protein>
<accession>A0ABS2JUG9</accession>
<dbReference type="Proteomes" id="UP001430065">
    <property type="component" value="Unassembled WGS sequence"/>
</dbReference>
<gene>
    <name evidence="3" type="ORF">ISP20_12265</name>
</gene>
<feature type="transmembrane region" description="Helical" evidence="2">
    <location>
        <begin position="12"/>
        <end position="33"/>
    </location>
</feature>
<evidence type="ECO:0000313" key="3">
    <source>
        <dbReference type="EMBL" id="MBM7121930.1"/>
    </source>
</evidence>
<dbReference type="RefSeq" id="WP_204636382.1">
    <property type="nucleotide sequence ID" value="NZ_JADIKC010000005.1"/>
</dbReference>
<keyword evidence="2" id="KW-0812">Transmembrane</keyword>
<dbReference type="EMBL" id="JADIKC010000005">
    <property type="protein sequence ID" value="MBM7121930.1"/>
    <property type="molecule type" value="Genomic_DNA"/>
</dbReference>
<proteinExistence type="predicted"/>
<evidence type="ECO:0000313" key="4">
    <source>
        <dbReference type="Proteomes" id="UP001430065"/>
    </source>
</evidence>
<sequence length="248" mass="26284">MTLSATEQAAWGIVVATVVVGLLAAIATAAAAWQAKKAAKMALDIATADRKDRKQEALASEAAANLRAALALQAPIGELRKLADIAVKALCAAQAIVNKHTEYAIIYFDSAAFPYTIYALNHRDMDRIGNLDRLAINVTGDFGAAVIRALAWSKEASAVVQKVINLSDSNSLHMVATHWVQDALKACRLLLHYSDEAEKKAVLIAGTPMDPGLEESATQQSNNEQTSVVAEEGSSVQQVAEASHAPPN</sequence>
<evidence type="ECO:0000256" key="2">
    <source>
        <dbReference type="SAM" id="Phobius"/>
    </source>
</evidence>
<keyword evidence="2" id="KW-0472">Membrane</keyword>